<keyword evidence="4" id="KW-1185">Reference proteome</keyword>
<proteinExistence type="predicted"/>
<evidence type="ECO:0000313" key="3">
    <source>
        <dbReference type="EMBL" id="MFK4751046.1"/>
    </source>
</evidence>
<comment type="caution">
    <text evidence="3">The sequence shown here is derived from an EMBL/GenBank/DDBJ whole genome shotgun (WGS) entry which is preliminary data.</text>
</comment>
<organism evidence="3 4">
    <name type="scientific">Oceanobacter antarcticus</name>
    <dbReference type="NCBI Taxonomy" id="3133425"/>
    <lineage>
        <taxon>Bacteria</taxon>
        <taxon>Pseudomonadati</taxon>
        <taxon>Pseudomonadota</taxon>
        <taxon>Gammaproteobacteria</taxon>
        <taxon>Oceanospirillales</taxon>
        <taxon>Oceanospirillaceae</taxon>
        <taxon>Oceanobacter</taxon>
    </lineage>
</organism>
<accession>A0ABW8NDL8</accession>
<feature type="chain" id="PRO_5046638380" evidence="2">
    <location>
        <begin position="25"/>
        <end position="930"/>
    </location>
</feature>
<sequence>MKPLRYLAHLIVLAAFTHQTLAGACDPVTSTSLEAGAFAVLKDGTVSIGSSGDSKTCQVTFSGSSTVNVGSSNLYQGDPTKTDCGLTASDTTLDPLTLPTFLTTSSSAIFRYKNDGDTFQYPSNWYRYNSSQKLFCVNGSSPCTTDIGYNTADSDLGNFLLSIQKSGNTYTATFDNRLGSEWQEIEGGTGSKGEMYFNYYVDPDPTIPELPYRISYLNISNTDVVYFEPGTYYINKMTLTDRVTIKVAMTETNGDKAGDGSGVVKLHLYDGTSFKGNGSCINIAGCENGNASARDTTQYPERLQIWVHNGDLTINDQAQIAAGIYVANGTLEIKANSQTAFIGEALAANIQVGNSSGVEYAYQDTGMFTDLYTAAAVDVTPNDGIYSLAAPAVTSSANYGDLTYIPYQTDDTSDAVTGGSGITGHLMAFKLTTSGTSSTATWDANNKMTTSLREERLWSTDASGTLVKFKNLDDAAFGTLGTLSTAQIKSYTITPDYAGGTYLGNRDSSAWIGAPYITQPVILDDLVIFQTDDGFIYAVDRSDDVNTGGQLKWGFMPRPLVTDLDDYTTFYTQHTMEGQIATIGDNIIVGSAKGGAMHYALKLTSAGDLDSVLWVEESSGDNPHRPVTFTSNNKQYAMYITNNTDLVVRELTSGSSKTVYDLSSKTSKATTAPLAYQYFAVSGSSNLENLEVSFGDNQGNVYSAVLIDSGSMKGSLSWKLTGNIGTSSTVQKNVLWLQSATLRGEDYMVAQTTERLKVFRLPASETSWRPDWISMIGESGSWNDAGTTYTKETDHSSNYEHIQLLESDVTITDQVEIAASVIFLPLQRDTEASCDAYYYLYSLDTGLFPTNVLHRNASVDGSNVKIGTGKAFTPAVISIGGTPTLQGHSEENTSQSTTTGETITNLGLDNPFTFTTGDQGWSGWRELLDE</sequence>
<dbReference type="EMBL" id="JBBKTX010000001">
    <property type="protein sequence ID" value="MFK4751046.1"/>
    <property type="molecule type" value="Genomic_DNA"/>
</dbReference>
<dbReference type="RefSeq" id="WP_416204565.1">
    <property type="nucleotide sequence ID" value="NZ_JBBKTX010000001.1"/>
</dbReference>
<reference evidence="3 4" key="1">
    <citation type="submission" date="2024-03" db="EMBL/GenBank/DDBJ databases">
        <title>High-quality draft genome sequence of Oceanobacter sp. wDCs-4.</title>
        <authorList>
            <person name="Dong C."/>
        </authorList>
    </citation>
    <scope>NUCLEOTIDE SEQUENCE [LARGE SCALE GENOMIC DNA]</scope>
    <source>
        <strain evidence="4">wDCs-4</strain>
    </source>
</reference>
<feature type="signal peptide" evidence="2">
    <location>
        <begin position="1"/>
        <end position="24"/>
    </location>
</feature>
<evidence type="ECO:0000256" key="1">
    <source>
        <dbReference type="SAM" id="MobiDB-lite"/>
    </source>
</evidence>
<evidence type="ECO:0000256" key="2">
    <source>
        <dbReference type="SAM" id="SignalP"/>
    </source>
</evidence>
<dbReference type="PROSITE" id="PS51257">
    <property type="entry name" value="PROKAR_LIPOPROTEIN"/>
    <property type="match status" value="1"/>
</dbReference>
<keyword evidence="2" id="KW-0732">Signal</keyword>
<feature type="region of interest" description="Disordered" evidence="1">
    <location>
        <begin position="882"/>
        <end position="901"/>
    </location>
</feature>
<gene>
    <name evidence="3" type="ORF">WG929_01365</name>
</gene>
<protein>
    <submittedName>
        <fullName evidence="3">Uncharacterized protein</fullName>
    </submittedName>
</protein>
<evidence type="ECO:0000313" key="4">
    <source>
        <dbReference type="Proteomes" id="UP001620597"/>
    </source>
</evidence>
<dbReference type="Proteomes" id="UP001620597">
    <property type="component" value="Unassembled WGS sequence"/>
</dbReference>
<feature type="compositionally biased region" description="Low complexity" evidence="1">
    <location>
        <begin position="892"/>
        <end position="901"/>
    </location>
</feature>
<name>A0ABW8NDL8_9GAMM</name>